<dbReference type="STRING" id="1156395.DBT_0400"/>
<dbReference type="GO" id="GO:0006313">
    <property type="term" value="P:DNA transposition"/>
    <property type="evidence" value="ECO:0007669"/>
    <property type="project" value="InterPro"/>
</dbReference>
<evidence type="ECO:0000313" key="1">
    <source>
        <dbReference type="EMBL" id="OCC16582.1"/>
    </source>
</evidence>
<dbReference type="GO" id="GO:0003677">
    <property type="term" value="F:DNA binding"/>
    <property type="evidence" value="ECO:0007669"/>
    <property type="project" value="InterPro"/>
</dbReference>
<gene>
    <name evidence="1" type="ORF">DBT_0400</name>
</gene>
<dbReference type="EMBL" id="MAGO01000001">
    <property type="protein sequence ID" value="OCC16582.1"/>
    <property type="molecule type" value="Genomic_DNA"/>
</dbReference>
<dbReference type="Proteomes" id="UP000093080">
    <property type="component" value="Unassembled WGS sequence"/>
</dbReference>
<dbReference type="Pfam" id="PF01527">
    <property type="entry name" value="HTH_Tnp_1"/>
    <property type="match status" value="1"/>
</dbReference>
<evidence type="ECO:0000313" key="2">
    <source>
        <dbReference type="Proteomes" id="UP000093080"/>
    </source>
</evidence>
<dbReference type="InterPro" id="IPR009057">
    <property type="entry name" value="Homeodomain-like_sf"/>
</dbReference>
<dbReference type="SUPFAM" id="SSF46689">
    <property type="entry name" value="Homeodomain-like"/>
    <property type="match status" value="1"/>
</dbReference>
<name>A0A1B9F9K3_9BACT</name>
<organism evidence="1 2">
    <name type="scientific">Dissulfuribacter thermophilus</name>
    <dbReference type="NCBI Taxonomy" id="1156395"/>
    <lineage>
        <taxon>Bacteria</taxon>
        <taxon>Pseudomonadati</taxon>
        <taxon>Thermodesulfobacteriota</taxon>
        <taxon>Dissulfuribacteria</taxon>
        <taxon>Dissulfuribacterales</taxon>
        <taxon>Dissulfuribacteraceae</taxon>
        <taxon>Dissulfuribacter</taxon>
    </lineage>
</organism>
<keyword evidence="2" id="KW-1185">Reference proteome</keyword>
<comment type="caution">
    <text evidence="1">The sequence shown here is derived from an EMBL/GenBank/DDBJ whole genome shotgun (WGS) entry which is preliminary data.</text>
</comment>
<sequence>MARKKYSSEFTAKVAMAAIKGEETTNRIASRFGVHPGQMRQWKRQMLANASVVFDHSQRKEKEQQVLLDQLYQKIGQLKVERDFLARKFGLL</sequence>
<dbReference type="GO" id="GO:0004803">
    <property type="term" value="F:transposase activity"/>
    <property type="evidence" value="ECO:0007669"/>
    <property type="project" value="InterPro"/>
</dbReference>
<proteinExistence type="predicted"/>
<dbReference type="PATRIC" id="fig|1156395.6.peg.402"/>
<protein>
    <submittedName>
        <fullName evidence="1">Mobile element protein</fullName>
    </submittedName>
</protein>
<dbReference type="AlphaFoldDB" id="A0A1B9F9K3"/>
<reference evidence="1 2" key="1">
    <citation type="submission" date="2016-06" db="EMBL/GenBank/DDBJ databases">
        <title>Respiratory ammonification of nitrate coupled to the oxidation of elemental sulfur in deep-sea autotrophic thermophilic bacteria.</title>
        <authorList>
            <person name="Slobodkina G.B."/>
            <person name="Mardanov A.V."/>
            <person name="Ravin N.V."/>
            <person name="Frolova A.A."/>
            <person name="Viryasiv M.B."/>
            <person name="Chernyh N.A."/>
            <person name="Bonch-Osmolovskaya E.A."/>
            <person name="Slobodkin A.I."/>
        </authorList>
    </citation>
    <scope>NUCLEOTIDE SEQUENCE [LARGE SCALE GENOMIC DNA]</scope>
    <source>
        <strain evidence="1 2">S69</strain>
    </source>
</reference>
<accession>A0A1B9F9K3</accession>
<dbReference type="InterPro" id="IPR002514">
    <property type="entry name" value="Transposase_8"/>
</dbReference>